<reference evidence="10" key="1">
    <citation type="submission" date="2015-03" db="EMBL/GenBank/DDBJ databases">
        <title>Draft genome sequence of a novel methanotroph (Sn10-6) isolated from flooded ricefield rhizosphere in India.</title>
        <authorList>
            <person name="Pandit P.S."/>
            <person name="Pore S.D."/>
            <person name="Arora P."/>
            <person name="Kapse N.G."/>
            <person name="Dhakephalkar P.K."/>
            <person name="Rahalkar M.C."/>
        </authorList>
    </citation>
    <scope>NUCLEOTIDE SEQUENCE [LARGE SCALE GENOMIC DNA]</scope>
    <source>
        <strain evidence="10">Sn10-6</strain>
    </source>
</reference>
<sequence length="131" mass="14830">MNLVIDSDILIYFLKGQIEIVEKLSSYPIEALFTTRINYTELLYGAYNSSKVDYNLSKITALLTMLPILEFDQPASVIFAQDKATLKRQGNMIDDMDLMIASITKANGFSLVTNNGKHFGRIENLKLVCWL</sequence>
<evidence type="ECO:0000256" key="5">
    <source>
        <dbReference type="ARBA" id="ARBA00022801"/>
    </source>
</evidence>
<dbReference type="Pfam" id="PF01850">
    <property type="entry name" value="PIN"/>
    <property type="match status" value="1"/>
</dbReference>
<gene>
    <name evidence="9" type="ORF">VZ94_13670</name>
</gene>
<keyword evidence="6" id="KW-0460">Magnesium</keyword>
<comment type="cofactor">
    <cofactor evidence="1">
        <name>Mg(2+)</name>
        <dbReference type="ChEBI" id="CHEBI:18420"/>
    </cofactor>
</comment>
<keyword evidence="10" id="KW-1185">Reference proteome</keyword>
<keyword evidence="5" id="KW-0378">Hydrolase</keyword>
<comment type="caution">
    <text evidence="9">The sequence shown here is derived from an EMBL/GenBank/DDBJ whole genome shotgun (WGS) entry which is preliminary data.</text>
</comment>
<dbReference type="GO" id="GO:0016787">
    <property type="term" value="F:hydrolase activity"/>
    <property type="evidence" value="ECO:0007669"/>
    <property type="project" value="UniProtKB-KW"/>
</dbReference>
<evidence type="ECO:0000256" key="2">
    <source>
        <dbReference type="ARBA" id="ARBA00022649"/>
    </source>
</evidence>
<dbReference type="RefSeq" id="WP_045779654.1">
    <property type="nucleotide sequence ID" value="NZ_LAJX01000136.1"/>
</dbReference>
<dbReference type="GO" id="GO:0046872">
    <property type="term" value="F:metal ion binding"/>
    <property type="evidence" value="ECO:0007669"/>
    <property type="project" value="UniProtKB-KW"/>
</dbReference>
<dbReference type="AlphaFoldDB" id="A0A0F3IH61"/>
<dbReference type="Proteomes" id="UP000033684">
    <property type="component" value="Unassembled WGS sequence"/>
</dbReference>
<evidence type="ECO:0000313" key="10">
    <source>
        <dbReference type="Proteomes" id="UP000033684"/>
    </source>
</evidence>
<comment type="similarity">
    <text evidence="7">Belongs to the PINc/VapC protein family.</text>
</comment>
<dbReference type="PANTHER" id="PTHR33653">
    <property type="entry name" value="RIBONUCLEASE VAPC2"/>
    <property type="match status" value="1"/>
</dbReference>
<evidence type="ECO:0000259" key="8">
    <source>
        <dbReference type="Pfam" id="PF01850"/>
    </source>
</evidence>
<dbReference type="PANTHER" id="PTHR33653:SF1">
    <property type="entry name" value="RIBONUCLEASE VAPC2"/>
    <property type="match status" value="1"/>
</dbReference>
<keyword evidence="3" id="KW-0540">Nuclease</keyword>
<accession>A0A0F3IH61</accession>
<keyword evidence="2" id="KW-1277">Toxin-antitoxin system</keyword>
<dbReference type="OrthoDB" id="5775069at2"/>
<dbReference type="Gene3D" id="3.40.50.1010">
    <property type="entry name" value="5'-nuclease"/>
    <property type="match status" value="1"/>
</dbReference>
<proteinExistence type="inferred from homology"/>
<evidence type="ECO:0000256" key="6">
    <source>
        <dbReference type="ARBA" id="ARBA00022842"/>
    </source>
</evidence>
<dbReference type="InterPro" id="IPR050556">
    <property type="entry name" value="Type_II_TA_system_RNase"/>
</dbReference>
<evidence type="ECO:0000256" key="7">
    <source>
        <dbReference type="ARBA" id="ARBA00038093"/>
    </source>
</evidence>
<name>A0A0F3IH61_9GAMM</name>
<dbReference type="GO" id="GO:0004518">
    <property type="term" value="F:nuclease activity"/>
    <property type="evidence" value="ECO:0007669"/>
    <property type="project" value="UniProtKB-KW"/>
</dbReference>
<evidence type="ECO:0000256" key="3">
    <source>
        <dbReference type="ARBA" id="ARBA00022722"/>
    </source>
</evidence>
<reference evidence="9 10" key="2">
    <citation type="journal article" date="2016" name="Microb. Ecol.">
        <title>Genome Characteristics of a Novel Type I Methanotroph (Sn10-6) Isolated from a Flooded Indian Rice Field.</title>
        <authorList>
            <person name="Rahalkar M.C."/>
            <person name="Pandit P.S."/>
            <person name="Dhakephalkar P.K."/>
            <person name="Pore S."/>
            <person name="Arora P."/>
            <person name="Kapse N."/>
        </authorList>
    </citation>
    <scope>NUCLEOTIDE SEQUENCE [LARGE SCALE GENOMIC DNA]</scope>
    <source>
        <strain evidence="9 10">Sn10-6</strain>
    </source>
</reference>
<feature type="domain" description="PIN" evidence="8">
    <location>
        <begin position="4"/>
        <end position="122"/>
    </location>
</feature>
<evidence type="ECO:0000313" key="9">
    <source>
        <dbReference type="EMBL" id="KJV06071.1"/>
    </source>
</evidence>
<dbReference type="CDD" id="cd18742">
    <property type="entry name" value="PIN_VapC4-5_FitB-like"/>
    <property type="match status" value="1"/>
</dbReference>
<dbReference type="SUPFAM" id="SSF88723">
    <property type="entry name" value="PIN domain-like"/>
    <property type="match status" value="1"/>
</dbReference>
<keyword evidence="4" id="KW-0479">Metal-binding</keyword>
<organism evidence="9 10">
    <name type="scientific">Methylocucumis oryzae</name>
    <dbReference type="NCBI Taxonomy" id="1632867"/>
    <lineage>
        <taxon>Bacteria</taxon>
        <taxon>Pseudomonadati</taxon>
        <taxon>Pseudomonadota</taxon>
        <taxon>Gammaproteobacteria</taxon>
        <taxon>Methylococcales</taxon>
        <taxon>Methylococcaceae</taxon>
        <taxon>Methylocucumis</taxon>
    </lineage>
</organism>
<evidence type="ECO:0000256" key="1">
    <source>
        <dbReference type="ARBA" id="ARBA00001946"/>
    </source>
</evidence>
<dbReference type="InterPro" id="IPR029060">
    <property type="entry name" value="PIN-like_dom_sf"/>
</dbReference>
<dbReference type="InterPro" id="IPR002716">
    <property type="entry name" value="PIN_dom"/>
</dbReference>
<evidence type="ECO:0000256" key="4">
    <source>
        <dbReference type="ARBA" id="ARBA00022723"/>
    </source>
</evidence>
<dbReference type="EMBL" id="LAJX01000136">
    <property type="protein sequence ID" value="KJV06071.1"/>
    <property type="molecule type" value="Genomic_DNA"/>
</dbReference>
<protein>
    <recommendedName>
        <fullName evidence="8">PIN domain-containing protein</fullName>
    </recommendedName>
</protein>